<comment type="caution">
    <text evidence="2">The sequence shown here is derived from an EMBL/GenBank/DDBJ whole genome shotgun (WGS) entry which is preliminary data.</text>
</comment>
<evidence type="ECO:0000313" key="3">
    <source>
        <dbReference type="Proteomes" id="UP001149074"/>
    </source>
</evidence>
<sequence length="158" mass="18538">MDLANEYLSLILAILLVAIVAHLFTSYFFVSFQVCRSTNLLTHTQLRRLTTRMDDLDELHRPHAQIRELEEVRLRPLDEYVVEAGRLAEENRRNYQNVEISVDRTIETLQRMPANDAPGPQRAAERLWAHSPQTRDQILRFNNRMAGRELLRDSDKIQ</sequence>
<keyword evidence="3" id="KW-1185">Reference proteome</keyword>
<keyword evidence="1" id="KW-0812">Transmembrane</keyword>
<evidence type="ECO:0000313" key="2">
    <source>
        <dbReference type="EMBL" id="KAJ5110681.1"/>
    </source>
</evidence>
<name>A0A9W9G219_9EURO</name>
<dbReference type="Proteomes" id="UP001149074">
    <property type="component" value="Unassembled WGS sequence"/>
</dbReference>
<reference evidence="2" key="2">
    <citation type="journal article" date="2023" name="IMA Fungus">
        <title>Comparative genomic study of the Penicillium genus elucidates a diverse pangenome and 15 lateral gene transfer events.</title>
        <authorList>
            <person name="Petersen C."/>
            <person name="Sorensen T."/>
            <person name="Nielsen M.R."/>
            <person name="Sondergaard T.E."/>
            <person name="Sorensen J.L."/>
            <person name="Fitzpatrick D.A."/>
            <person name="Frisvad J.C."/>
            <person name="Nielsen K.L."/>
        </authorList>
    </citation>
    <scope>NUCLEOTIDE SEQUENCE</scope>
    <source>
        <strain evidence="2">IBT 30761</strain>
    </source>
</reference>
<dbReference type="GeneID" id="81352689"/>
<proteinExistence type="predicted"/>
<keyword evidence="1" id="KW-0472">Membrane</keyword>
<dbReference type="RefSeq" id="XP_056478751.1">
    <property type="nucleotide sequence ID" value="XM_056613710.1"/>
</dbReference>
<dbReference type="EMBL" id="JAPQKI010000002">
    <property type="protein sequence ID" value="KAJ5110681.1"/>
    <property type="molecule type" value="Genomic_DNA"/>
</dbReference>
<keyword evidence="1" id="KW-1133">Transmembrane helix</keyword>
<accession>A0A9W9G219</accession>
<protein>
    <submittedName>
        <fullName evidence="2">Uncharacterized protein</fullName>
    </submittedName>
</protein>
<feature type="transmembrane region" description="Helical" evidence="1">
    <location>
        <begin position="7"/>
        <end position="30"/>
    </location>
</feature>
<organism evidence="2 3">
    <name type="scientific">Penicillium argentinense</name>
    <dbReference type="NCBI Taxonomy" id="1131581"/>
    <lineage>
        <taxon>Eukaryota</taxon>
        <taxon>Fungi</taxon>
        <taxon>Dikarya</taxon>
        <taxon>Ascomycota</taxon>
        <taxon>Pezizomycotina</taxon>
        <taxon>Eurotiomycetes</taxon>
        <taxon>Eurotiomycetidae</taxon>
        <taxon>Eurotiales</taxon>
        <taxon>Aspergillaceae</taxon>
        <taxon>Penicillium</taxon>
    </lineage>
</organism>
<gene>
    <name evidence="2" type="ORF">N7532_001216</name>
</gene>
<reference evidence="2" key="1">
    <citation type="submission" date="2022-11" db="EMBL/GenBank/DDBJ databases">
        <authorList>
            <person name="Petersen C."/>
        </authorList>
    </citation>
    <scope>NUCLEOTIDE SEQUENCE</scope>
    <source>
        <strain evidence="2">IBT 30761</strain>
    </source>
</reference>
<evidence type="ECO:0000256" key="1">
    <source>
        <dbReference type="SAM" id="Phobius"/>
    </source>
</evidence>
<dbReference type="AlphaFoldDB" id="A0A9W9G219"/>